<dbReference type="PANTHER" id="PTHR24260:SF136">
    <property type="entry name" value="GH08193P-RELATED"/>
    <property type="match status" value="1"/>
</dbReference>
<evidence type="ECO:0000313" key="4">
    <source>
        <dbReference type="Proteomes" id="UP000504629"/>
    </source>
</evidence>
<dbReference type="SUPFAM" id="SSF50494">
    <property type="entry name" value="Trypsin-like serine proteases"/>
    <property type="match status" value="1"/>
</dbReference>
<evidence type="ECO:0000259" key="3">
    <source>
        <dbReference type="PROSITE" id="PS50240"/>
    </source>
</evidence>
<dbReference type="RefSeq" id="XP_028039649.1">
    <property type="nucleotide sequence ID" value="XM_028183848.1"/>
</dbReference>
<dbReference type="KEGG" id="bman:114250111"/>
<gene>
    <name evidence="5" type="primary">LOC114250111</name>
</gene>
<dbReference type="InterPro" id="IPR001254">
    <property type="entry name" value="Trypsin_dom"/>
</dbReference>
<feature type="region of interest" description="Disordered" evidence="1">
    <location>
        <begin position="211"/>
        <end position="245"/>
    </location>
</feature>
<evidence type="ECO:0000256" key="2">
    <source>
        <dbReference type="SAM" id="SignalP"/>
    </source>
</evidence>
<keyword evidence="4" id="KW-1185">Reference proteome</keyword>
<feature type="compositionally biased region" description="Basic and acidic residues" evidence="1">
    <location>
        <begin position="235"/>
        <end position="245"/>
    </location>
</feature>
<feature type="signal peptide" evidence="2">
    <location>
        <begin position="1"/>
        <end position="22"/>
    </location>
</feature>
<feature type="domain" description="Peptidase S1" evidence="3">
    <location>
        <begin position="256"/>
        <end position="473"/>
    </location>
</feature>
<dbReference type="InterPro" id="IPR043504">
    <property type="entry name" value="Peptidase_S1_PA_chymotrypsin"/>
</dbReference>
<dbReference type="InterPro" id="IPR009003">
    <property type="entry name" value="Peptidase_S1_PA"/>
</dbReference>
<organism evidence="4 5">
    <name type="scientific">Bombyx mandarina</name>
    <name type="common">Wild silk moth</name>
    <name type="synonym">Wild silkworm</name>
    <dbReference type="NCBI Taxonomy" id="7092"/>
    <lineage>
        <taxon>Eukaryota</taxon>
        <taxon>Metazoa</taxon>
        <taxon>Ecdysozoa</taxon>
        <taxon>Arthropoda</taxon>
        <taxon>Hexapoda</taxon>
        <taxon>Insecta</taxon>
        <taxon>Pterygota</taxon>
        <taxon>Neoptera</taxon>
        <taxon>Endopterygota</taxon>
        <taxon>Lepidoptera</taxon>
        <taxon>Glossata</taxon>
        <taxon>Ditrysia</taxon>
        <taxon>Bombycoidea</taxon>
        <taxon>Bombycidae</taxon>
        <taxon>Bombycinae</taxon>
        <taxon>Bombyx</taxon>
    </lineage>
</organism>
<dbReference type="AlphaFoldDB" id="A0A6J2KHH4"/>
<feature type="compositionally biased region" description="Polar residues" evidence="1">
    <location>
        <begin position="223"/>
        <end position="233"/>
    </location>
</feature>
<keyword evidence="2" id="KW-0732">Signal</keyword>
<reference evidence="5" key="1">
    <citation type="submission" date="2025-08" db="UniProtKB">
        <authorList>
            <consortium name="RefSeq"/>
        </authorList>
    </citation>
    <scope>IDENTIFICATION</scope>
    <source>
        <tissue evidence="5">Silk gland</tissue>
    </source>
</reference>
<dbReference type="PROSITE" id="PS50240">
    <property type="entry name" value="TRYPSIN_DOM"/>
    <property type="match status" value="1"/>
</dbReference>
<evidence type="ECO:0000256" key="1">
    <source>
        <dbReference type="SAM" id="MobiDB-lite"/>
    </source>
</evidence>
<dbReference type="Gene3D" id="2.40.10.10">
    <property type="entry name" value="Trypsin-like serine proteases"/>
    <property type="match status" value="2"/>
</dbReference>
<dbReference type="GeneID" id="114250111"/>
<dbReference type="Pfam" id="PF00089">
    <property type="entry name" value="Trypsin"/>
    <property type="match status" value="1"/>
</dbReference>
<feature type="chain" id="PRO_5026998229" evidence="2">
    <location>
        <begin position="23"/>
        <end position="474"/>
    </location>
</feature>
<protein>
    <submittedName>
        <fullName evidence="5">Uncharacterized protein LOC114250111</fullName>
    </submittedName>
</protein>
<dbReference type="Proteomes" id="UP000504629">
    <property type="component" value="Unplaced"/>
</dbReference>
<dbReference type="SMART" id="SM00020">
    <property type="entry name" value="Tryp_SPc"/>
    <property type="match status" value="1"/>
</dbReference>
<proteinExistence type="predicted"/>
<dbReference type="OrthoDB" id="7468414at2759"/>
<dbReference type="GO" id="GO:0004252">
    <property type="term" value="F:serine-type endopeptidase activity"/>
    <property type="evidence" value="ECO:0007669"/>
    <property type="project" value="InterPro"/>
</dbReference>
<name>A0A6J2KHH4_BOMMA</name>
<evidence type="ECO:0000313" key="5">
    <source>
        <dbReference type="RefSeq" id="XP_028039649.1"/>
    </source>
</evidence>
<accession>A0A6J2KHH4</accession>
<dbReference type="GO" id="GO:0006508">
    <property type="term" value="P:proteolysis"/>
    <property type="evidence" value="ECO:0007669"/>
    <property type="project" value="InterPro"/>
</dbReference>
<dbReference type="InterPro" id="IPR051333">
    <property type="entry name" value="CLIP_Serine_Protease"/>
</dbReference>
<dbReference type="PANTHER" id="PTHR24260">
    <property type="match status" value="1"/>
</dbReference>
<sequence>MNFKIIVTWLVVFQANEISCDCDSYIECLSGFFEDFFFGDPEETEVRAQTFRTNNTEIKNINFSDLDAVLKDITEFLSEEVQSQQQNESNDVFKTVKAETKIYIKAFDFGANGENADGAERKNENFEVVSKIPDRNTKVRINDGTAINAKSKNSDIIEKGSKHVGQNEIFNDELYMTYYDDIDDNSTDYPAIDYAEIYKDVTVEEHVYIPTQEPSIDDFDGNATKSENDNLIENSPDKSRSKSDEESADLNVVSAWIVTVFVKNATANGQFDYVCDGALISNQHVLTGARCTVHANATFKPDDVIVIVGKKSLQGSGGNEKAVRVTEIHRHDNFTIVNGKVLNELAVLKLDDIVYVNDDVQIANISTEEFGDSDKSLTTAWAFSGELKPVYFEKVENGSCADDDLENVLCATYGNEVALCPSYGGLYAVKVENAWFLRGIRSGDPAERGICFIKRIDYTTLDNYLDWINQFLEK</sequence>